<dbReference type="SUPFAM" id="SSF55729">
    <property type="entry name" value="Acyl-CoA N-acyltransferases (Nat)"/>
    <property type="match status" value="1"/>
</dbReference>
<sequence>MATDSQITISYLPPTDLTAYQREIPAAKQPLIPAIFHDSMVVRTDVFITEQNVPPESEFDADDSRSCHLVAYDTVKDADGITARNIPVGTVRIVPFPHAPHPTPGESYWSGVPQTDDPTKTRSAATPSTHHNIKMDKNGMALIDRATIMHDGREPYFKLGRLAVQKEYRGKGIAGVLVRSALKWISENATSFGPVLVPTSEGSGESLKFKGLVCAHAQVQASRSWARWGFIVDEEMGTWNEEGISHVGMFQRVPMSE</sequence>
<keyword evidence="3" id="KW-1185">Reference proteome</keyword>
<reference evidence="2 3" key="2">
    <citation type="journal article" date="2013" name="IMA Fungus">
        <title>IMA Genome-F 1: Ceratocystis fimbriata: Draft nuclear genome sequence for the plant pathogen, Ceratocystis fimbriata.</title>
        <authorList>
            <person name="Wilken P.M."/>
            <person name="Steenkamp E.T."/>
            <person name="Wingfield M.J."/>
            <person name="de Beer Z.W."/>
            <person name="Wingfield B.D."/>
        </authorList>
    </citation>
    <scope>NUCLEOTIDE SEQUENCE [LARGE SCALE GENOMIC DNA]</scope>
    <source>
        <strain evidence="2 3">CBS 114723</strain>
    </source>
</reference>
<dbReference type="CDD" id="cd04301">
    <property type="entry name" value="NAT_SF"/>
    <property type="match status" value="1"/>
</dbReference>
<protein>
    <recommendedName>
        <fullName evidence="1">N-acetyltransferase domain-containing protein</fullName>
    </recommendedName>
</protein>
<dbReference type="GO" id="GO:0006048">
    <property type="term" value="P:UDP-N-acetylglucosamine biosynthetic process"/>
    <property type="evidence" value="ECO:0007669"/>
    <property type="project" value="UniProtKB-UniPathway"/>
</dbReference>
<feature type="domain" description="N-acetyltransferase" evidence="1">
    <location>
        <begin position="151"/>
        <end position="187"/>
    </location>
</feature>
<dbReference type="STRING" id="1035309.A0A2C5X451"/>
<name>A0A2C5X451_9PEZI</name>
<dbReference type="Proteomes" id="UP000222788">
    <property type="component" value="Unassembled WGS sequence"/>
</dbReference>
<accession>A0A2C5X451</accession>
<reference evidence="2 3" key="1">
    <citation type="journal article" date="2013" name="Fungal Biol.">
        <title>Analysis of microsatellite markers in the genome of the plant pathogen Ceratocystis fimbriata.</title>
        <authorList>
            <person name="Simpson M.C."/>
            <person name="Wilken P.M."/>
            <person name="Coetzee M.P."/>
            <person name="Wingfield M.J."/>
            <person name="Wingfield B.D."/>
        </authorList>
    </citation>
    <scope>NUCLEOTIDE SEQUENCE [LARGE SCALE GENOMIC DNA]</scope>
    <source>
        <strain evidence="2 3">CBS 114723</strain>
    </source>
</reference>
<dbReference type="Gene3D" id="3.40.630.30">
    <property type="match status" value="1"/>
</dbReference>
<dbReference type="AlphaFoldDB" id="A0A2C5X451"/>
<comment type="caution">
    <text evidence="2">The sequence shown here is derived from an EMBL/GenBank/DDBJ whole genome shotgun (WGS) entry which is preliminary data.</text>
</comment>
<evidence type="ECO:0000259" key="1">
    <source>
        <dbReference type="Pfam" id="PF00583"/>
    </source>
</evidence>
<dbReference type="OrthoDB" id="65716at2759"/>
<dbReference type="UniPathway" id="UPA00113">
    <property type="reaction ID" value="UER00529"/>
</dbReference>
<proteinExistence type="predicted"/>
<dbReference type="InterPro" id="IPR016181">
    <property type="entry name" value="Acyl_CoA_acyltransferase"/>
</dbReference>
<evidence type="ECO:0000313" key="3">
    <source>
        <dbReference type="Proteomes" id="UP000222788"/>
    </source>
</evidence>
<gene>
    <name evidence="2" type="ORF">CFIMG_003623RA</name>
</gene>
<organism evidence="2 3">
    <name type="scientific">Ceratocystis fimbriata CBS 114723</name>
    <dbReference type="NCBI Taxonomy" id="1035309"/>
    <lineage>
        <taxon>Eukaryota</taxon>
        <taxon>Fungi</taxon>
        <taxon>Dikarya</taxon>
        <taxon>Ascomycota</taxon>
        <taxon>Pezizomycotina</taxon>
        <taxon>Sordariomycetes</taxon>
        <taxon>Hypocreomycetidae</taxon>
        <taxon>Microascales</taxon>
        <taxon>Ceratocystidaceae</taxon>
        <taxon>Ceratocystis</taxon>
    </lineage>
</organism>
<dbReference type="GO" id="GO:0016747">
    <property type="term" value="F:acyltransferase activity, transferring groups other than amino-acyl groups"/>
    <property type="evidence" value="ECO:0007669"/>
    <property type="project" value="InterPro"/>
</dbReference>
<dbReference type="Pfam" id="PF00583">
    <property type="entry name" value="Acetyltransf_1"/>
    <property type="match status" value="1"/>
</dbReference>
<dbReference type="InterPro" id="IPR000182">
    <property type="entry name" value="GNAT_dom"/>
</dbReference>
<dbReference type="EMBL" id="APWK03000057">
    <property type="protein sequence ID" value="PHH52772.1"/>
    <property type="molecule type" value="Genomic_DNA"/>
</dbReference>
<evidence type="ECO:0000313" key="2">
    <source>
        <dbReference type="EMBL" id="PHH52772.1"/>
    </source>
</evidence>